<evidence type="ECO:0000256" key="2">
    <source>
        <dbReference type="ARBA" id="ARBA00022448"/>
    </source>
</evidence>
<evidence type="ECO:0000256" key="1">
    <source>
        <dbReference type="ARBA" id="ARBA00005443"/>
    </source>
</evidence>
<evidence type="ECO:0000256" key="11">
    <source>
        <dbReference type="SAM" id="MobiDB-lite"/>
    </source>
</evidence>
<evidence type="ECO:0000259" key="12">
    <source>
        <dbReference type="Pfam" id="PF04695"/>
    </source>
</evidence>
<dbReference type="GO" id="GO:0016560">
    <property type="term" value="P:protein import into peroxisome matrix, docking"/>
    <property type="evidence" value="ECO:0007669"/>
    <property type="project" value="UniProtKB-UniRule"/>
</dbReference>
<evidence type="ECO:0000313" key="13">
    <source>
        <dbReference type="EMBL" id="KAJ4338536.1"/>
    </source>
</evidence>
<dbReference type="GO" id="GO:1990429">
    <property type="term" value="C:peroxisomal importomer complex"/>
    <property type="evidence" value="ECO:0007669"/>
    <property type="project" value="TreeGrafter"/>
</dbReference>
<feature type="compositionally biased region" description="Low complexity" evidence="11">
    <location>
        <begin position="308"/>
        <end position="332"/>
    </location>
</feature>
<accession>A0A9W9C0E7</accession>
<evidence type="ECO:0000256" key="3">
    <source>
        <dbReference type="ARBA" id="ARBA00022927"/>
    </source>
</evidence>
<feature type="compositionally biased region" description="Polar residues" evidence="11">
    <location>
        <begin position="262"/>
        <end position="302"/>
    </location>
</feature>
<feature type="region of interest" description="Disordered" evidence="11">
    <location>
        <begin position="42"/>
        <end position="96"/>
    </location>
</feature>
<dbReference type="Pfam" id="PF04695">
    <property type="entry name" value="Pex14_N"/>
    <property type="match status" value="1"/>
</dbReference>
<keyword evidence="6 10" id="KW-0576">Peroxisome</keyword>
<feature type="domain" description="Peroxisome membrane anchor protein Pex14p N-terminal" evidence="12">
    <location>
        <begin position="3"/>
        <end position="47"/>
    </location>
</feature>
<dbReference type="InterPro" id="IPR025655">
    <property type="entry name" value="PEX14"/>
</dbReference>
<organism evidence="13 14">
    <name type="scientific">Didymella glomerata</name>
    <dbReference type="NCBI Taxonomy" id="749621"/>
    <lineage>
        <taxon>Eukaryota</taxon>
        <taxon>Fungi</taxon>
        <taxon>Dikarya</taxon>
        <taxon>Ascomycota</taxon>
        <taxon>Pezizomycotina</taxon>
        <taxon>Dothideomycetes</taxon>
        <taxon>Pleosporomycetidae</taxon>
        <taxon>Pleosporales</taxon>
        <taxon>Pleosporineae</taxon>
        <taxon>Didymellaceae</taxon>
        <taxon>Didymella</taxon>
    </lineage>
</organism>
<evidence type="ECO:0000256" key="5">
    <source>
        <dbReference type="ARBA" id="ARBA00023136"/>
    </source>
</evidence>
<feature type="compositionally biased region" description="Polar residues" evidence="11">
    <location>
        <begin position="371"/>
        <end position="380"/>
    </location>
</feature>
<keyword evidence="5 10" id="KW-0472">Membrane</keyword>
<comment type="similarity">
    <text evidence="1 10">Belongs to the peroxin-14 family.</text>
</comment>
<dbReference type="PANTHER" id="PTHR23058">
    <property type="entry name" value="PEROXISOMAL MEMBRANE PROTEIN PEX14"/>
    <property type="match status" value="1"/>
</dbReference>
<comment type="function">
    <text evidence="10">Component of the PEX13-PEX14 docking complex, a translocon channel that specifically mediates the import of peroxisomal cargo proteins bound to PEX5 receptor. The PEX13-PEX14 docking complex forms a large import pore which can be opened to a diameter of about 9 nm. Mechanistically, PEX5 receptor along with cargo proteins associates with the PEX14 subunit of the PEX13-PEX14 docking complex in the cytosol, leading to the insertion of the receptor into the organelle membrane with the concomitant translocation of the cargo into the peroxisome matrix.</text>
</comment>
<keyword evidence="2 10" id="KW-0813">Transport</keyword>
<keyword evidence="14" id="KW-1185">Reference proteome</keyword>
<dbReference type="AlphaFoldDB" id="A0A9W9C0E7"/>
<protein>
    <recommendedName>
        <fullName evidence="7 10">Peroxisomal membrane protein PEX14</fullName>
    </recommendedName>
    <alternativeName>
        <fullName evidence="8 10">Peroxin-14</fullName>
    </alternativeName>
</protein>
<evidence type="ECO:0000256" key="10">
    <source>
        <dbReference type="RuleBase" id="RU367032"/>
    </source>
</evidence>
<feature type="region of interest" description="Disordered" evidence="11">
    <location>
        <begin position="249"/>
        <end position="380"/>
    </location>
</feature>
<dbReference type="PANTHER" id="PTHR23058:SF0">
    <property type="entry name" value="PEROXISOMAL MEMBRANE PROTEIN PEX14"/>
    <property type="match status" value="1"/>
</dbReference>
<dbReference type="EMBL" id="JAPEUV010000029">
    <property type="protein sequence ID" value="KAJ4338536.1"/>
    <property type="molecule type" value="Genomic_DNA"/>
</dbReference>
<evidence type="ECO:0000313" key="14">
    <source>
        <dbReference type="Proteomes" id="UP001140562"/>
    </source>
</evidence>
<comment type="subcellular location">
    <subcellularLocation>
        <location evidence="9 10">Peroxisome membrane</location>
    </subcellularLocation>
</comment>
<dbReference type="GO" id="GO:0005778">
    <property type="term" value="C:peroxisomal membrane"/>
    <property type="evidence" value="ECO:0007669"/>
    <property type="project" value="UniProtKB-SubCell"/>
</dbReference>
<dbReference type="OrthoDB" id="5549158at2759"/>
<dbReference type="Proteomes" id="UP001140562">
    <property type="component" value="Unassembled WGS sequence"/>
</dbReference>
<evidence type="ECO:0000256" key="6">
    <source>
        <dbReference type="ARBA" id="ARBA00023140"/>
    </source>
</evidence>
<evidence type="ECO:0000256" key="9">
    <source>
        <dbReference type="ARBA" id="ARBA00046271"/>
    </source>
</evidence>
<sequence length="380" mass="40184">MVREDLITSAVSFLQDPSVASAPVEKRIAFLQSKNLTQEEIDVSLARAASDDPSQPASPAPQYSSPPSNAYRPPPTAPAYGSGYPPQYWPQQAPPEPPKRDWRDYFIMATVMGGVGYGLYFTAKRYILPVISPPTAPQLEQDKASIDDSFKRAFDLLEQLNTDTQALKESEEARTSRLDNALGEVESVLSSLKESSKRQGDDNRRIEDDVRGLRDLIPKALDAQKEANDARLRELSTELKSLKTLVGNRMSAPAPAAPRPTSTPNYGTYAPSQTPAPTNGTSTPAPAEQTNGMPASASTETQAPAMPGGASIGAANGTAASAGPAAAASPAPADKPVQSWRGTQGRAAIPAWQMAAAKKSEESAKDTSSSGTVENAAESS</sequence>
<comment type="caution">
    <text evidence="13">The sequence shown here is derived from an EMBL/GenBank/DDBJ whole genome shotgun (WGS) entry which is preliminary data.</text>
</comment>
<keyword evidence="3 10" id="KW-0653">Protein transport</keyword>
<feature type="compositionally biased region" description="Low complexity" evidence="11">
    <location>
        <begin position="46"/>
        <end position="71"/>
    </location>
</feature>
<proteinExistence type="inferred from homology"/>
<dbReference type="Gene3D" id="1.10.10.10">
    <property type="entry name" value="Winged helix-like DNA-binding domain superfamily/Winged helix DNA-binding domain"/>
    <property type="match status" value="1"/>
</dbReference>
<dbReference type="InterPro" id="IPR036388">
    <property type="entry name" value="WH-like_DNA-bd_sf"/>
</dbReference>
<reference evidence="13" key="1">
    <citation type="submission" date="2022-10" db="EMBL/GenBank/DDBJ databases">
        <title>Tapping the CABI collections for fungal endophytes: first genome assemblies for Collariella, Neodidymelliopsis, Ascochyta clinopodiicola, Didymella pomorum, Didymosphaeria variabile, Neocosmospora piperis and Neocucurbitaria cava.</title>
        <authorList>
            <person name="Hill R."/>
        </authorList>
    </citation>
    <scope>NUCLEOTIDE SEQUENCE</scope>
    <source>
        <strain evidence="13">IMI 360193</strain>
    </source>
</reference>
<name>A0A9W9C0E7_9PLEO</name>
<evidence type="ECO:0000256" key="4">
    <source>
        <dbReference type="ARBA" id="ARBA00023010"/>
    </source>
</evidence>
<dbReference type="FunFam" id="1.10.10.10:FF:000489">
    <property type="entry name" value="Putative peroxisomal membrane anchor protein"/>
    <property type="match status" value="1"/>
</dbReference>
<keyword evidence="4" id="KW-0811">Translocation</keyword>
<dbReference type="InterPro" id="IPR006785">
    <property type="entry name" value="Pex14_N"/>
</dbReference>
<dbReference type="GO" id="GO:0005102">
    <property type="term" value="F:signaling receptor binding"/>
    <property type="evidence" value="ECO:0007669"/>
    <property type="project" value="TreeGrafter"/>
</dbReference>
<evidence type="ECO:0000256" key="8">
    <source>
        <dbReference type="ARBA" id="ARBA00029691"/>
    </source>
</evidence>
<evidence type="ECO:0000256" key="7">
    <source>
        <dbReference type="ARBA" id="ARBA00029502"/>
    </source>
</evidence>
<gene>
    <name evidence="13" type="primary">PEX14</name>
    <name evidence="13" type="ORF">N0V87_003865</name>
</gene>